<dbReference type="EMBL" id="AACKMW020000074">
    <property type="protein sequence ID" value="MPC00152.1"/>
    <property type="molecule type" value="Genomic_DNA"/>
</dbReference>
<comment type="caution">
    <text evidence="1">The sequence shown here is derived from an EMBL/GenBank/DDBJ whole genome shotgun (WGS) entry which is preliminary data.</text>
</comment>
<dbReference type="RefSeq" id="WP_043019370.1">
    <property type="nucleotide sequence ID" value="NZ_AACKMW020000074.1"/>
</dbReference>
<keyword evidence="2" id="KW-1185">Reference proteome</keyword>
<gene>
    <name evidence="1" type="ORF">A0Z09_008980</name>
</gene>
<evidence type="ECO:0000313" key="1">
    <source>
        <dbReference type="EMBL" id="MPC00152.1"/>
    </source>
</evidence>
<dbReference type="Proteomes" id="UP000364097">
    <property type="component" value="Unassembled WGS sequence"/>
</dbReference>
<organism evidence="1 2">
    <name type="scientific">Campylobacter subantarcticus</name>
    <dbReference type="NCBI Taxonomy" id="497724"/>
    <lineage>
        <taxon>Bacteria</taxon>
        <taxon>Pseudomonadati</taxon>
        <taxon>Campylobacterota</taxon>
        <taxon>Epsilonproteobacteria</taxon>
        <taxon>Campylobacterales</taxon>
        <taxon>Campylobacteraceae</taxon>
        <taxon>Campylobacter</taxon>
    </lineage>
</organism>
<reference evidence="1" key="1">
    <citation type="submission" date="2019-08" db="EMBL/GenBank/DDBJ databases">
        <title>Rapid identification of Enteric Bacteria from Whole Genome Sequences (WGS) using Average Nucleotide Identity (ANI).</title>
        <authorList>
            <person name="Lane C."/>
        </authorList>
    </citation>
    <scope>NUCLEOTIDE SEQUENCE [LARGE SCALE GENOMIC DNA]</scope>
    <source>
        <strain evidence="1">2010D-8461</strain>
    </source>
</reference>
<evidence type="ECO:0000313" key="2">
    <source>
        <dbReference type="Proteomes" id="UP000364097"/>
    </source>
</evidence>
<accession>A0ABW9N7B6</accession>
<proteinExistence type="predicted"/>
<name>A0ABW9N7B6_9BACT</name>
<sequence>MFFDLQNFIILSQKITLNSHEKTLLLQIQNKFKENIHLLQESYDYSLIAYCVNVFLDQSLPKQACLKNKFILQA</sequence>
<protein>
    <submittedName>
        <fullName evidence="1">Uncharacterized protein</fullName>
    </submittedName>
</protein>